<dbReference type="PANTHER" id="PTHR21180">
    <property type="entry name" value="ENDONUCLEASE/EXONUCLEASE/PHOSPHATASE FAMILY DOMAIN-CONTAINING PROTEIN 1"/>
    <property type="match status" value="1"/>
</dbReference>
<dbReference type="GO" id="GO:0015627">
    <property type="term" value="C:type II protein secretion system complex"/>
    <property type="evidence" value="ECO:0007669"/>
    <property type="project" value="TreeGrafter"/>
</dbReference>
<evidence type="ECO:0000313" key="2">
    <source>
        <dbReference type="Proteomes" id="UP000256429"/>
    </source>
</evidence>
<gene>
    <name evidence="1" type="ORF">BX611_0102</name>
</gene>
<dbReference type="RefSeq" id="WP_115877531.1">
    <property type="nucleotide sequence ID" value="NZ_QTTQ01000009.1"/>
</dbReference>
<dbReference type="Pfam" id="PF12836">
    <property type="entry name" value="HHH_3"/>
    <property type="match status" value="2"/>
</dbReference>
<dbReference type="OrthoDB" id="981124at2"/>
<keyword evidence="2" id="KW-1185">Reference proteome</keyword>
<keyword evidence="1" id="KW-0238">DNA-binding</keyword>
<dbReference type="InterPro" id="IPR010994">
    <property type="entry name" value="RuvA_2-like"/>
</dbReference>
<dbReference type="Gene3D" id="1.10.150.280">
    <property type="entry name" value="AF1531-like domain"/>
    <property type="match status" value="2"/>
</dbReference>
<dbReference type="SUPFAM" id="SSF47781">
    <property type="entry name" value="RuvA domain 2-like"/>
    <property type="match status" value="2"/>
</dbReference>
<name>A0A3D9RSN8_9FLAO</name>
<reference evidence="1 2" key="1">
    <citation type="submission" date="2018-08" db="EMBL/GenBank/DDBJ databases">
        <title>Genomic Encyclopedia of Type Strains, Phase III (KMG-III): the genomes of soil and plant-associated and newly described type strains.</title>
        <authorList>
            <person name="Whitman W."/>
        </authorList>
    </citation>
    <scope>NUCLEOTIDE SEQUENCE [LARGE SCALE GENOMIC DNA]</scope>
    <source>
        <strain evidence="1 2">325-5</strain>
    </source>
</reference>
<dbReference type="InterPro" id="IPR051675">
    <property type="entry name" value="Endo/Exo/Phosphatase_dom_1"/>
</dbReference>
<dbReference type="PANTHER" id="PTHR21180:SF32">
    <property type="entry name" value="ENDONUCLEASE_EXONUCLEASE_PHOSPHATASE FAMILY DOMAIN-CONTAINING PROTEIN 1"/>
    <property type="match status" value="1"/>
</dbReference>
<dbReference type="AlphaFoldDB" id="A0A3D9RSN8"/>
<protein>
    <submittedName>
        <fullName evidence="1">DNA uptake protein ComE-like DNA-binding protein</fullName>
    </submittedName>
</protein>
<accession>A0A3D9RSN8</accession>
<evidence type="ECO:0000313" key="1">
    <source>
        <dbReference type="EMBL" id="REE82827.1"/>
    </source>
</evidence>
<dbReference type="GO" id="GO:0015628">
    <property type="term" value="P:protein secretion by the type II secretion system"/>
    <property type="evidence" value="ECO:0007669"/>
    <property type="project" value="TreeGrafter"/>
</dbReference>
<comment type="caution">
    <text evidence="1">The sequence shown here is derived from an EMBL/GenBank/DDBJ whole genome shotgun (WGS) entry which is preliminary data.</text>
</comment>
<proteinExistence type="predicted"/>
<dbReference type="EMBL" id="QTTQ01000009">
    <property type="protein sequence ID" value="REE82827.1"/>
    <property type="molecule type" value="Genomic_DNA"/>
</dbReference>
<dbReference type="Proteomes" id="UP000256429">
    <property type="component" value="Unassembled WGS sequence"/>
</dbReference>
<sequence>MNIFKSHFSYNKRQRNGIFFLLLIIVLLQIVFFFVDFSSKDINTIYQNEIALFQKEMDSLKMVELENSKPKKFPFNPNYITDFKGYQLGMSVDEIDRLLKFRAKGNFVNSKEEFQNITKVNDSLLDLISPNFKFPDWVTSKNRKPKNISKNQKKHPVEIKDLNFIKANDLIFIKGVGEKTAKRILNYRDKLQGFSADSQLYEVYYLDKEIADEILKHFKVIKVPTIKKININEATFKEVLSIVYLDYELTKKIFNYRDEVAEIQSIEELKKIDGFPIEKFERITLYLVAE</sequence>
<organism evidence="1 2">
    <name type="scientific">Lutibacter oceani</name>
    <dbReference type="NCBI Taxonomy" id="1853311"/>
    <lineage>
        <taxon>Bacteria</taxon>
        <taxon>Pseudomonadati</taxon>
        <taxon>Bacteroidota</taxon>
        <taxon>Flavobacteriia</taxon>
        <taxon>Flavobacteriales</taxon>
        <taxon>Flavobacteriaceae</taxon>
        <taxon>Lutibacter</taxon>
    </lineage>
</organism>
<dbReference type="GO" id="GO:0003677">
    <property type="term" value="F:DNA binding"/>
    <property type="evidence" value="ECO:0007669"/>
    <property type="project" value="UniProtKB-KW"/>
</dbReference>